<sequence length="159" mass="17822">MVPPNIWHPGKYEDVDVELSGFGETPDNPQHTTVAWKEEVIVQIRGHDSFYTHFVVADHQQQPWEVIGVYIHTEEATRGLQVARLLEVLEKGGDGVVVIEDFNTICSHHEKVGVILSPQLLYRVSLISSMMADWLALGTKAINSRGIIGNLEVILLKED</sequence>
<name>A0ABU6QPL6_9FABA</name>
<dbReference type="Proteomes" id="UP001341840">
    <property type="component" value="Unassembled WGS sequence"/>
</dbReference>
<proteinExistence type="predicted"/>
<keyword evidence="2" id="KW-1185">Reference proteome</keyword>
<gene>
    <name evidence="1" type="ORF">PIB30_074177</name>
</gene>
<comment type="caution">
    <text evidence="1">The sequence shown here is derived from an EMBL/GenBank/DDBJ whole genome shotgun (WGS) entry which is preliminary data.</text>
</comment>
<reference evidence="1 2" key="1">
    <citation type="journal article" date="2023" name="Plants (Basel)">
        <title>Bridging the Gap: Combining Genomics and Transcriptomics Approaches to Understand Stylosanthes scabra, an Orphan Legume from the Brazilian Caatinga.</title>
        <authorList>
            <person name="Ferreira-Neto J.R.C."/>
            <person name="da Silva M.D."/>
            <person name="Binneck E."/>
            <person name="de Melo N.F."/>
            <person name="da Silva R.H."/>
            <person name="de Melo A.L.T.M."/>
            <person name="Pandolfi V."/>
            <person name="Bustamante F.O."/>
            <person name="Brasileiro-Vidal A.C."/>
            <person name="Benko-Iseppon A.M."/>
        </authorList>
    </citation>
    <scope>NUCLEOTIDE SEQUENCE [LARGE SCALE GENOMIC DNA]</scope>
    <source>
        <tissue evidence="1">Leaves</tissue>
    </source>
</reference>
<organism evidence="1 2">
    <name type="scientific">Stylosanthes scabra</name>
    <dbReference type="NCBI Taxonomy" id="79078"/>
    <lineage>
        <taxon>Eukaryota</taxon>
        <taxon>Viridiplantae</taxon>
        <taxon>Streptophyta</taxon>
        <taxon>Embryophyta</taxon>
        <taxon>Tracheophyta</taxon>
        <taxon>Spermatophyta</taxon>
        <taxon>Magnoliopsida</taxon>
        <taxon>eudicotyledons</taxon>
        <taxon>Gunneridae</taxon>
        <taxon>Pentapetalae</taxon>
        <taxon>rosids</taxon>
        <taxon>fabids</taxon>
        <taxon>Fabales</taxon>
        <taxon>Fabaceae</taxon>
        <taxon>Papilionoideae</taxon>
        <taxon>50 kb inversion clade</taxon>
        <taxon>dalbergioids sensu lato</taxon>
        <taxon>Dalbergieae</taxon>
        <taxon>Pterocarpus clade</taxon>
        <taxon>Stylosanthes</taxon>
    </lineage>
</organism>
<protein>
    <submittedName>
        <fullName evidence="1">Uncharacterized protein</fullName>
    </submittedName>
</protein>
<evidence type="ECO:0000313" key="2">
    <source>
        <dbReference type="Proteomes" id="UP001341840"/>
    </source>
</evidence>
<dbReference type="EMBL" id="JASCZI010000916">
    <property type="protein sequence ID" value="MED6113793.1"/>
    <property type="molecule type" value="Genomic_DNA"/>
</dbReference>
<accession>A0ABU6QPL6</accession>
<evidence type="ECO:0000313" key="1">
    <source>
        <dbReference type="EMBL" id="MED6113793.1"/>
    </source>
</evidence>